<gene>
    <name evidence="1" type="ORF">GALL_392150</name>
</gene>
<evidence type="ECO:0008006" key="2">
    <source>
        <dbReference type="Google" id="ProtNLM"/>
    </source>
</evidence>
<accession>A0A1J5QGC5</accession>
<dbReference type="AlphaFoldDB" id="A0A1J5QGC5"/>
<dbReference type="SUPFAM" id="SSF53335">
    <property type="entry name" value="S-adenosyl-L-methionine-dependent methyltransferases"/>
    <property type="match status" value="1"/>
</dbReference>
<dbReference type="EMBL" id="MLJW01001282">
    <property type="protein sequence ID" value="OIQ79060.1"/>
    <property type="molecule type" value="Genomic_DNA"/>
</dbReference>
<dbReference type="InterPro" id="IPR029063">
    <property type="entry name" value="SAM-dependent_MTases_sf"/>
</dbReference>
<protein>
    <recommendedName>
        <fullName evidence="2">Methyltransferase domain-containing protein</fullName>
    </recommendedName>
</protein>
<comment type="caution">
    <text evidence="1">The sequence shown here is derived from an EMBL/GenBank/DDBJ whole genome shotgun (WGS) entry which is preliminary data.</text>
</comment>
<organism evidence="1">
    <name type="scientific">mine drainage metagenome</name>
    <dbReference type="NCBI Taxonomy" id="410659"/>
    <lineage>
        <taxon>unclassified sequences</taxon>
        <taxon>metagenomes</taxon>
        <taxon>ecological metagenomes</taxon>
    </lineage>
</organism>
<dbReference type="Gene3D" id="3.40.50.150">
    <property type="entry name" value="Vaccinia Virus protein VP39"/>
    <property type="match status" value="1"/>
</dbReference>
<reference evidence="1" key="1">
    <citation type="submission" date="2016-10" db="EMBL/GenBank/DDBJ databases">
        <title>Sequence of Gallionella enrichment culture.</title>
        <authorList>
            <person name="Poehlein A."/>
            <person name="Muehling M."/>
            <person name="Daniel R."/>
        </authorList>
    </citation>
    <scope>NUCLEOTIDE SEQUENCE</scope>
</reference>
<name>A0A1J5QGC5_9ZZZZ</name>
<sequence length="184" mass="20764">MALADRAGLVIGVDHQEEMLKKFAQAADQRDIAHQEIFGDWPANSAEVPVADVAIAHHVIYNVSDLETFAAAMNSHAKNRVVLEAPTRHPLANLSDLWRHFWGLERPEGPTAQDALAVFREVGYDAKIEYFSDVPRQAVSLDKQVEFTRIRLCLPASKDAEIREILADRVEEPRELAAIWWETQ</sequence>
<proteinExistence type="predicted"/>
<evidence type="ECO:0000313" key="1">
    <source>
        <dbReference type="EMBL" id="OIQ79060.1"/>
    </source>
</evidence>